<feature type="transmembrane region" description="Helical" evidence="1">
    <location>
        <begin position="130"/>
        <end position="154"/>
    </location>
</feature>
<proteinExistence type="predicted"/>
<comment type="caution">
    <text evidence="2">The sequence shown here is derived from an EMBL/GenBank/DDBJ whole genome shotgun (WGS) entry which is preliminary data.</text>
</comment>
<sequence length="237" mass="26606">MNTLKGPFQLISKEMNQTFLINAGITIALMGLFIFLSFYADGNESLGVIFGPFYVIFLVYPFFLIKGYKCILSLGGTRKQYMIATYLSVAIYIVLSVLILNGFYFLSPYLLNQGYIFHIADLVNGSNPFLYLWVDALWLFILFGIGAIAQSIYFNLGAVRSLSVGAIFLLVSLATVFFADLSPIIEFFITEHLLFVHTLTGISGLFVLLSYMFMKNGPLETGDRSFVSRGWNKVKTE</sequence>
<keyword evidence="1" id="KW-1133">Transmembrane helix</keyword>
<keyword evidence="1" id="KW-0472">Membrane</keyword>
<dbReference type="RefSeq" id="WP_204467269.1">
    <property type="nucleotide sequence ID" value="NZ_JAFBCV010000010.1"/>
</dbReference>
<dbReference type="EMBL" id="JAFBCV010000010">
    <property type="protein sequence ID" value="MBM7839933.1"/>
    <property type="molecule type" value="Genomic_DNA"/>
</dbReference>
<protein>
    <submittedName>
        <fullName evidence="2">Membrane protein</fullName>
    </submittedName>
</protein>
<evidence type="ECO:0000313" key="3">
    <source>
        <dbReference type="Proteomes" id="UP001179280"/>
    </source>
</evidence>
<name>A0ABS2SWL6_9BACI</name>
<feature type="transmembrane region" description="Helical" evidence="1">
    <location>
        <begin position="86"/>
        <end position="110"/>
    </location>
</feature>
<reference evidence="2" key="1">
    <citation type="submission" date="2021-01" db="EMBL/GenBank/DDBJ databases">
        <title>Genomic Encyclopedia of Type Strains, Phase IV (KMG-IV): sequencing the most valuable type-strain genomes for metagenomic binning, comparative biology and taxonomic classification.</title>
        <authorList>
            <person name="Goeker M."/>
        </authorList>
    </citation>
    <scope>NUCLEOTIDE SEQUENCE</scope>
    <source>
        <strain evidence="2">DSM 21943</strain>
    </source>
</reference>
<feature type="transmembrane region" description="Helical" evidence="1">
    <location>
        <begin position="166"/>
        <end position="189"/>
    </location>
</feature>
<evidence type="ECO:0000313" key="2">
    <source>
        <dbReference type="EMBL" id="MBM7839933.1"/>
    </source>
</evidence>
<evidence type="ECO:0000256" key="1">
    <source>
        <dbReference type="SAM" id="Phobius"/>
    </source>
</evidence>
<accession>A0ABS2SWL6</accession>
<dbReference type="Proteomes" id="UP001179280">
    <property type="component" value="Unassembled WGS sequence"/>
</dbReference>
<gene>
    <name evidence="2" type="ORF">JOC54_003213</name>
</gene>
<feature type="transmembrane region" description="Helical" evidence="1">
    <location>
        <begin position="46"/>
        <end position="65"/>
    </location>
</feature>
<keyword evidence="3" id="KW-1185">Reference proteome</keyword>
<keyword evidence="1" id="KW-0812">Transmembrane</keyword>
<organism evidence="2 3">
    <name type="scientific">Shouchella xiaoxiensis</name>
    <dbReference type="NCBI Taxonomy" id="766895"/>
    <lineage>
        <taxon>Bacteria</taxon>
        <taxon>Bacillati</taxon>
        <taxon>Bacillota</taxon>
        <taxon>Bacilli</taxon>
        <taxon>Bacillales</taxon>
        <taxon>Bacillaceae</taxon>
        <taxon>Shouchella</taxon>
    </lineage>
</organism>
<feature type="transmembrane region" description="Helical" evidence="1">
    <location>
        <begin position="20"/>
        <end position="40"/>
    </location>
</feature>
<feature type="transmembrane region" description="Helical" evidence="1">
    <location>
        <begin position="195"/>
        <end position="214"/>
    </location>
</feature>